<dbReference type="InterPro" id="IPR013762">
    <property type="entry name" value="Integrase-like_cat_sf"/>
</dbReference>
<sequence>MIPKASTSGSGLGKGLRHAFGIGAMKSGIQLNMLQKWMGHPDMKTTAIYANALGDEEREIAARMWVS</sequence>
<evidence type="ECO:0000313" key="2">
    <source>
        <dbReference type="EMBL" id="NEZ68366.1"/>
    </source>
</evidence>
<protein>
    <submittedName>
        <fullName evidence="2">Uncharacterized protein</fullName>
    </submittedName>
</protein>
<reference evidence="2 3" key="1">
    <citation type="journal article" date="2020" name="Microb. Ecol.">
        <title>Ecogenomics of the Marine Benthic Filamentous Cyanobacterium Adonisia.</title>
        <authorList>
            <person name="Walter J.M."/>
            <person name="Coutinho F.H."/>
            <person name="Leomil L."/>
            <person name="Hargreaves P.I."/>
            <person name="Campeao M.E."/>
            <person name="Vieira V.V."/>
            <person name="Silva B.S."/>
            <person name="Fistarol G.O."/>
            <person name="Salomon P.S."/>
            <person name="Sawabe T."/>
            <person name="Mino S."/>
            <person name="Hosokawa M."/>
            <person name="Miyashita H."/>
            <person name="Maruyama F."/>
            <person name="van Verk M.C."/>
            <person name="Dutilh B.E."/>
            <person name="Thompson C.C."/>
            <person name="Thompson F.L."/>
        </authorList>
    </citation>
    <scope>NUCLEOTIDE SEQUENCE [LARGE SCALE GENOMIC DNA]</scope>
    <source>
        <strain evidence="2 3">CCMR0082</strain>
    </source>
</reference>
<gene>
    <name evidence="2" type="ORF">D0962_37535</name>
</gene>
<dbReference type="Proteomes" id="UP000473574">
    <property type="component" value="Unassembled WGS sequence"/>
</dbReference>
<proteinExistence type="predicted"/>
<dbReference type="SUPFAM" id="SSF56349">
    <property type="entry name" value="DNA breaking-rejoining enzymes"/>
    <property type="match status" value="1"/>
</dbReference>
<dbReference type="AlphaFoldDB" id="A0A6M0SJE5"/>
<dbReference type="EMBL" id="QZCE01000003">
    <property type="protein sequence ID" value="NEZ68366.1"/>
    <property type="molecule type" value="Genomic_DNA"/>
</dbReference>
<dbReference type="GO" id="GO:0003677">
    <property type="term" value="F:DNA binding"/>
    <property type="evidence" value="ECO:0007669"/>
    <property type="project" value="InterPro"/>
</dbReference>
<evidence type="ECO:0000256" key="1">
    <source>
        <dbReference type="ARBA" id="ARBA00023172"/>
    </source>
</evidence>
<organism evidence="2 3">
    <name type="scientific">Adonisia turfae CCMR0082</name>
    <dbReference type="NCBI Taxonomy" id="2304604"/>
    <lineage>
        <taxon>Bacteria</taxon>
        <taxon>Bacillati</taxon>
        <taxon>Cyanobacteriota</taxon>
        <taxon>Adonisia</taxon>
        <taxon>Adonisia turfae</taxon>
    </lineage>
</organism>
<accession>A0A6M0SJE5</accession>
<dbReference type="GO" id="GO:0015074">
    <property type="term" value="P:DNA integration"/>
    <property type="evidence" value="ECO:0007669"/>
    <property type="project" value="InterPro"/>
</dbReference>
<evidence type="ECO:0000313" key="3">
    <source>
        <dbReference type="Proteomes" id="UP000473574"/>
    </source>
</evidence>
<dbReference type="GO" id="GO:0006310">
    <property type="term" value="P:DNA recombination"/>
    <property type="evidence" value="ECO:0007669"/>
    <property type="project" value="UniProtKB-KW"/>
</dbReference>
<keyword evidence="1" id="KW-0233">DNA recombination</keyword>
<dbReference type="InterPro" id="IPR011010">
    <property type="entry name" value="DNA_brk_join_enz"/>
</dbReference>
<name>A0A6M0SJE5_9CYAN</name>
<dbReference type="Gene3D" id="1.10.443.10">
    <property type="entry name" value="Intergrase catalytic core"/>
    <property type="match status" value="1"/>
</dbReference>
<comment type="caution">
    <text evidence="2">The sequence shown here is derived from an EMBL/GenBank/DDBJ whole genome shotgun (WGS) entry which is preliminary data.</text>
</comment>